<dbReference type="InterPro" id="IPR016163">
    <property type="entry name" value="Ald_DH_C"/>
</dbReference>
<evidence type="ECO:0000256" key="3">
    <source>
        <dbReference type="RuleBase" id="RU003345"/>
    </source>
</evidence>
<dbReference type="Gene3D" id="3.40.605.10">
    <property type="entry name" value="Aldehyde Dehydrogenase, Chain A, domain 1"/>
    <property type="match status" value="1"/>
</dbReference>
<keyword evidence="1 3" id="KW-0560">Oxidoreductase</keyword>
<accession>A0ABY8AS17</accession>
<evidence type="ECO:0000256" key="1">
    <source>
        <dbReference type="ARBA" id="ARBA00023002"/>
    </source>
</evidence>
<feature type="domain" description="Aldehyde dehydrogenase" evidence="4">
    <location>
        <begin position="4"/>
        <end position="456"/>
    </location>
</feature>
<dbReference type="InterPro" id="IPR016161">
    <property type="entry name" value="Ald_DH/histidinol_DH"/>
</dbReference>
<name>A0ABY8AS17_9GAMM</name>
<dbReference type="InterPro" id="IPR016160">
    <property type="entry name" value="Ald_DH_CS_CYS"/>
</dbReference>
<keyword evidence="6" id="KW-1185">Reference proteome</keyword>
<dbReference type="RefSeq" id="WP_275087906.1">
    <property type="nucleotide sequence ID" value="NZ_CP119078.1"/>
</dbReference>
<evidence type="ECO:0000313" key="6">
    <source>
        <dbReference type="Proteomes" id="UP001222087"/>
    </source>
</evidence>
<evidence type="ECO:0000313" key="5">
    <source>
        <dbReference type="EMBL" id="WED42081.1"/>
    </source>
</evidence>
<organism evidence="5 6">
    <name type="scientific">Legionella cardiaca</name>
    <dbReference type="NCBI Taxonomy" id="1071983"/>
    <lineage>
        <taxon>Bacteria</taxon>
        <taxon>Pseudomonadati</taxon>
        <taxon>Pseudomonadota</taxon>
        <taxon>Gammaproteobacteria</taxon>
        <taxon>Legionellales</taxon>
        <taxon>Legionellaceae</taxon>
        <taxon>Legionella</taxon>
    </lineage>
</organism>
<dbReference type="Proteomes" id="UP001222087">
    <property type="component" value="Chromosome"/>
</dbReference>
<sequence length="464" mass="50731">MHDSLKTYSPIDGSIYVERSFASHTDIQDALARAQAAQKYWRNTTIAERENYCTAAIDALIANKNAIANEICWQMGRPIRYAEGELSGLEERARYMISAASTALAPIQLSEKAGFIRYIKREPIGVTLVIAPWNYPYLTAVNAIIPALMAGNVVLLKHSAQTPLVAERFAQAFMQAELPDGVFQYLHLTHADTEKVIRLPQINHVAFTGSVAGGEMVERIAAGRFINVGLELGGKDPAYVRADADLSHAVATTIDGAFFNSGQSCCGIERIYVHHDIYDAFILKAIALVKQYKLGRPDNPETTLGPLVRASAAEFVREQIKEAIAQGAIPHIDSKDFAMDKPGSAYMAPQILTQVNHQMRIMTEESFGPVVGIMPVASDDEAIALMNDSAYGLTAAVFTKDIDAGIAIGEQLHTGTFFINRCDYLDPALAWTGVKNSGRGCTLSSIGYEFLTRPKSFHIKTIID</sequence>
<dbReference type="InterPro" id="IPR016162">
    <property type="entry name" value="Ald_DH_N"/>
</dbReference>
<dbReference type="InterPro" id="IPR015590">
    <property type="entry name" value="Aldehyde_DH_dom"/>
</dbReference>
<reference evidence="5 6" key="1">
    <citation type="submission" date="2023-02" db="EMBL/GenBank/DDBJ databases">
        <title>Genome Sequence of L. cardiaca H63T.</title>
        <authorList>
            <person name="Lopez A.E."/>
            <person name="Cianciotto N.P."/>
        </authorList>
    </citation>
    <scope>NUCLEOTIDE SEQUENCE [LARGE SCALE GENOMIC DNA]</scope>
    <source>
        <strain evidence="5 6">H63</strain>
    </source>
</reference>
<proteinExistence type="inferred from homology"/>
<dbReference type="CDD" id="cd07102">
    <property type="entry name" value="ALDH_EDX86601"/>
    <property type="match status" value="1"/>
</dbReference>
<dbReference type="PROSITE" id="PS00687">
    <property type="entry name" value="ALDEHYDE_DEHYDR_GLU"/>
    <property type="match status" value="1"/>
</dbReference>
<dbReference type="Pfam" id="PF00171">
    <property type="entry name" value="Aldedh"/>
    <property type="match status" value="1"/>
</dbReference>
<dbReference type="PANTHER" id="PTHR11699">
    <property type="entry name" value="ALDEHYDE DEHYDROGENASE-RELATED"/>
    <property type="match status" value="1"/>
</dbReference>
<evidence type="ECO:0000256" key="2">
    <source>
        <dbReference type="PROSITE-ProRule" id="PRU10007"/>
    </source>
</evidence>
<evidence type="ECO:0000259" key="4">
    <source>
        <dbReference type="Pfam" id="PF00171"/>
    </source>
</evidence>
<dbReference type="InterPro" id="IPR029510">
    <property type="entry name" value="Ald_DH_CS_GLU"/>
</dbReference>
<dbReference type="PROSITE" id="PS00070">
    <property type="entry name" value="ALDEHYDE_DEHYDR_CYS"/>
    <property type="match status" value="1"/>
</dbReference>
<dbReference type="Gene3D" id="3.40.309.10">
    <property type="entry name" value="Aldehyde Dehydrogenase, Chain A, domain 2"/>
    <property type="match status" value="1"/>
</dbReference>
<dbReference type="SUPFAM" id="SSF53720">
    <property type="entry name" value="ALDH-like"/>
    <property type="match status" value="1"/>
</dbReference>
<feature type="active site" evidence="2">
    <location>
        <position position="231"/>
    </location>
</feature>
<protein>
    <submittedName>
        <fullName evidence="5">Aldehyde dehydrogenase family protein</fullName>
    </submittedName>
</protein>
<comment type="similarity">
    <text evidence="3">Belongs to the aldehyde dehydrogenase family.</text>
</comment>
<dbReference type="EMBL" id="CP119078">
    <property type="protein sequence ID" value="WED42081.1"/>
    <property type="molecule type" value="Genomic_DNA"/>
</dbReference>
<gene>
    <name evidence="5" type="ORF">PXX05_09055</name>
</gene>